<sequence length="196" mass="21716">MQYIVFISEQSCPDGLYSGPVDQQDADYLGTRVMPHLTPLSDEDYLAGPAAIVQTAARYGYVLDGQNLYWCIEWQPGLVVVKFSPDGKMAWAALRSPVPDFGGRVALEADTARYDEEADNPQYNLVFRSWDAQFDEQNRMLGAFEPASAHDVEAFDAALRHANALSTRLAAPAAGNLQERLERFTARCGEGIRIHS</sequence>
<name>A0A1G8NVY8_9GAMM</name>
<reference evidence="1 2" key="1">
    <citation type="submission" date="2016-10" db="EMBL/GenBank/DDBJ databases">
        <authorList>
            <person name="de Groot N.N."/>
        </authorList>
    </citation>
    <scope>NUCLEOTIDE SEQUENCE [LARGE SCALE GENOMIC DNA]</scope>
    <source>
        <strain evidence="1 2">LMG 18387</strain>
    </source>
</reference>
<proteinExistence type="predicted"/>
<organism evidence="1 2">
    <name type="scientific">Phytopseudomonas flavescens</name>
    <dbReference type="NCBI Taxonomy" id="29435"/>
    <lineage>
        <taxon>Bacteria</taxon>
        <taxon>Pseudomonadati</taxon>
        <taxon>Pseudomonadota</taxon>
        <taxon>Gammaproteobacteria</taxon>
        <taxon>Pseudomonadales</taxon>
        <taxon>Pseudomonadaceae</taxon>
        <taxon>Phytopseudomonas</taxon>
    </lineage>
</organism>
<dbReference type="Proteomes" id="UP000198606">
    <property type="component" value="Unassembled WGS sequence"/>
</dbReference>
<gene>
    <name evidence="1" type="ORF">SAMN05216588_12638</name>
</gene>
<evidence type="ECO:0000313" key="1">
    <source>
        <dbReference type="EMBL" id="SDI84431.1"/>
    </source>
</evidence>
<protein>
    <submittedName>
        <fullName evidence="1">Uncharacterized protein</fullName>
    </submittedName>
</protein>
<evidence type="ECO:0000313" key="2">
    <source>
        <dbReference type="Proteomes" id="UP000198606"/>
    </source>
</evidence>
<dbReference type="EMBL" id="FNDG01000026">
    <property type="protein sequence ID" value="SDI84431.1"/>
    <property type="molecule type" value="Genomic_DNA"/>
</dbReference>
<accession>A0A1G8NVY8</accession>
<dbReference type="RefSeq" id="WP_084308539.1">
    <property type="nucleotide sequence ID" value="NZ_FNDG01000026.1"/>
</dbReference>
<dbReference type="AlphaFoldDB" id="A0A1G8NVY8"/>